<evidence type="ECO:0000256" key="4">
    <source>
        <dbReference type="SAM" id="MobiDB-lite"/>
    </source>
</evidence>
<dbReference type="InterPro" id="IPR002048">
    <property type="entry name" value="EF_hand_dom"/>
</dbReference>
<evidence type="ECO:0000259" key="5">
    <source>
        <dbReference type="PROSITE" id="PS50222"/>
    </source>
</evidence>
<feature type="domain" description="EF-hand" evidence="5">
    <location>
        <begin position="445"/>
        <end position="480"/>
    </location>
</feature>
<evidence type="ECO:0000256" key="2">
    <source>
        <dbReference type="ARBA" id="ARBA00023098"/>
    </source>
</evidence>
<protein>
    <recommendedName>
        <fullName evidence="9">Calmodulin</fullName>
    </recommendedName>
</protein>
<keyword evidence="2 3" id="KW-0443">Lipid metabolism</keyword>
<feature type="region of interest" description="Disordered" evidence="4">
    <location>
        <begin position="71"/>
        <end position="90"/>
    </location>
</feature>
<feature type="region of interest" description="Disordered" evidence="4">
    <location>
        <begin position="1"/>
        <end position="26"/>
    </location>
</feature>
<dbReference type="InterPro" id="IPR016035">
    <property type="entry name" value="Acyl_Trfase/lysoPLipase"/>
</dbReference>
<keyword evidence="3" id="KW-0378">Hydrolase</keyword>
<evidence type="ECO:0000256" key="1">
    <source>
        <dbReference type="ARBA" id="ARBA00022837"/>
    </source>
</evidence>
<evidence type="ECO:0000313" key="7">
    <source>
        <dbReference type="EMBL" id="KAK7494691.1"/>
    </source>
</evidence>
<dbReference type="PROSITE" id="PS51635">
    <property type="entry name" value="PNPLA"/>
    <property type="match status" value="1"/>
</dbReference>
<reference evidence="7 8" key="1">
    <citation type="journal article" date="2023" name="Sci. Data">
        <title>Genome assembly of the Korean intertidal mud-creeper Batillaria attramentaria.</title>
        <authorList>
            <person name="Patra A.K."/>
            <person name="Ho P.T."/>
            <person name="Jun S."/>
            <person name="Lee S.J."/>
            <person name="Kim Y."/>
            <person name="Won Y.J."/>
        </authorList>
    </citation>
    <scope>NUCLEOTIDE SEQUENCE [LARGE SCALE GENOMIC DNA]</scope>
    <source>
        <strain evidence="7">Wonlab-2016</strain>
    </source>
</reference>
<feature type="compositionally biased region" description="Acidic residues" evidence="4">
    <location>
        <begin position="51"/>
        <end position="65"/>
    </location>
</feature>
<dbReference type="PANTHER" id="PTHR46394:SF1">
    <property type="entry name" value="PNPLA DOMAIN-CONTAINING PROTEIN"/>
    <property type="match status" value="1"/>
</dbReference>
<dbReference type="EMBL" id="JACVVK020000081">
    <property type="protein sequence ID" value="KAK7494691.1"/>
    <property type="molecule type" value="Genomic_DNA"/>
</dbReference>
<dbReference type="PROSITE" id="PS50222">
    <property type="entry name" value="EF_HAND_2"/>
    <property type="match status" value="1"/>
</dbReference>
<dbReference type="InterPro" id="IPR052580">
    <property type="entry name" value="Lipid_Hydrolase"/>
</dbReference>
<dbReference type="Pfam" id="PF01734">
    <property type="entry name" value="Patatin"/>
    <property type="match status" value="1"/>
</dbReference>
<dbReference type="CDD" id="cd07207">
    <property type="entry name" value="Pat_ExoU_VipD_like"/>
    <property type="match status" value="1"/>
</dbReference>
<dbReference type="InterPro" id="IPR011992">
    <property type="entry name" value="EF-hand-dom_pair"/>
</dbReference>
<dbReference type="GO" id="GO:0016042">
    <property type="term" value="P:lipid catabolic process"/>
    <property type="evidence" value="ECO:0007669"/>
    <property type="project" value="UniProtKB-UniRule"/>
</dbReference>
<feature type="short sequence motif" description="GXSXG" evidence="3">
    <location>
        <begin position="149"/>
        <end position="153"/>
    </location>
</feature>
<dbReference type="Proteomes" id="UP001519460">
    <property type="component" value="Unassembled WGS sequence"/>
</dbReference>
<name>A0ABD0L600_9CAEN</name>
<feature type="domain" description="PNPLA" evidence="6">
    <location>
        <begin position="116"/>
        <end position="305"/>
    </location>
</feature>
<feature type="region of interest" description="Disordered" evidence="4">
    <location>
        <begin position="574"/>
        <end position="604"/>
    </location>
</feature>
<organism evidence="7 8">
    <name type="scientific">Batillaria attramentaria</name>
    <dbReference type="NCBI Taxonomy" id="370345"/>
    <lineage>
        <taxon>Eukaryota</taxon>
        <taxon>Metazoa</taxon>
        <taxon>Spiralia</taxon>
        <taxon>Lophotrochozoa</taxon>
        <taxon>Mollusca</taxon>
        <taxon>Gastropoda</taxon>
        <taxon>Caenogastropoda</taxon>
        <taxon>Sorbeoconcha</taxon>
        <taxon>Cerithioidea</taxon>
        <taxon>Batillariidae</taxon>
        <taxon>Batillaria</taxon>
    </lineage>
</organism>
<feature type="region of interest" description="Disordered" evidence="4">
    <location>
        <begin position="669"/>
        <end position="693"/>
    </location>
</feature>
<dbReference type="InterPro" id="IPR002641">
    <property type="entry name" value="PNPLA_dom"/>
</dbReference>
<dbReference type="GO" id="GO:0016787">
    <property type="term" value="F:hydrolase activity"/>
    <property type="evidence" value="ECO:0007669"/>
    <property type="project" value="UniProtKB-UniRule"/>
</dbReference>
<evidence type="ECO:0000259" key="6">
    <source>
        <dbReference type="PROSITE" id="PS51635"/>
    </source>
</evidence>
<dbReference type="Gene3D" id="3.40.1090.10">
    <property type="entry name" value="Cytosolic phospholipase A2 catalytic domain"/>
    <property type="match status" value="2"/>
</dbReference>
<evidence type="ECO:0000313" key="8">
    <source>
        <dbReference type="Proteomes" id="UP001519460"/>
    </source>
</evidence>
<keyword evidence="1" id="KW-0106">Calcium</keyword>
<evidence type="ECO:0008006" key="9">
    <source>
        <dbReference type="Google" id="ProtNLM"/>
    </source>
</evidence>
<dbReference type="SMART" id="SM00054">
    <property type="entry name" value="EFh"/>
    <property type="match status" value="2"/>
</dbReference>
<dbReference type="PANTHER" id="PTHR46394">
    <property type="entry name" value="ANNEXIN"/>
    <property type="match status" value="1"/>
</dbReference>
<dbReference type="PROSITE" id="PS00018">
    <property type="entry name" value="EF_HAND_1"/>
    <property type="match status" value="1"/>
</dbReference>
<evidence type="ECO:0000256" key="3">
    <source>
        <dbReference type="PROSITE-ProRule" id="PRU01161"/>
    </source>
</evidence>
<keyword evidence="3" id="KW-0442">Lipid degradation</keyword>
<feature type="short sequence motif" description="DGA/G" evidence="3">
    <location>
        <begin position="292"/>
        <end position="294"/>
    </location>
</feature>
<feature type="active site" description="Nucleophile" evidence="3">
    <location>
        <position position="151"/>
    </location>
</feature>
<dbReference type="SUPFAM" id="SSF52151">
    <property type="entry name" value="FabD/lysophospholipase-like"/>
    <property type="match status" value="1"/>
</dbReference>
<dbReference type="Gene3D" id="1.10.238.10">
    <property type="entry name" value="EF-hand"/>
    <property type="match status" value="1"/>
</dbReference>
<feature type="compositionally biased region" description="Basic and acidic residues" evidence="4">
    <location>
        <begin position="41"/>
        <end position="50"/>
    </location>
</feature>
<keyword evidence="8" id="KW-1185">Reference proteome</keyword>
<dbReference type="InterPro" id="IPR018247">
    <property type="entry name" value="EF_Hand_1_Ca_BS"/>
</dbReference>
<feature type="region of interest" description="Disordered" evidence="4">
    <location>
        <begin position="41"/>
        <end position="65"/>
    </location>
</feature>
<feature type="short sequence motif" description="GXGXXG" evidence="3">
    <location>
        <begin position="120"/>
        <end position="125"/>
    </location>
</feature>
<dbReference type="SUPFAM" id="SSF47473">
    <property type="entry name" value="EF-hand"/>
    <property type="match status" value="1"/>
</dbReference>
<gene>
    <name evidence="7" type="ORF">BaRGS_00014089</name>
</gene>
<accession>A0ABD0L600</accession>
<feature type="active site" description="Proton acceptor" evidence="3">
    <location>
        <position position="292"/>
    </location>
</feature>
<comment type="caution">
    <text evidence="7">The sequence shown here is derived from an EMBL/GenBank/DDBJ whole genome shotgun (WGS) entry which is preliminary data.</text>
</comment>
<proteinExistence type="predicted"/>
<feature type="compositionally biased region" description="Basic residues" evidence="4">
    <location>
        <begin position="8"/>
        <end position="19"/>
    </location>
</feature>
<sequence>MGNVASCRKNRGSPRKMFGKSKPEISPVLAKIRAAQQRHLDEIIESKVSDSDSESQSDLDSDNEDDVLAVDEADSPAVWGRPTSTSSSHMDSLIEQVDKKAHNADPRDYDYPFENVVLEGGGNKGIAYCGAIRVLEELGIWERVKRLAGASAGAMTAALLAVGYDSYQLEEFLSQDLSEVFLDHKCGYCSLLPNIITGFGWNPGNRIFRWFGEKLQERCGNADITFREVLEHHKRELCVVVTNLNQMSTEYCHPKTTPDMPVRVAVRMSMAIPGLFRATKYTDHGQTDVFVDGGVLCNYPIHCFDGWWLSMKPEDSFLRRLQPLDHLPQLLAKGERFGKFNEQTLGFLLFADNERELLRYQVDNMRRGTELQELPNTKLAKEKLRKRRIQDKTDREHRRVVRAVNTFLKVLQKHNLDGNHTISRSELEAALEDEEFSRKRRLRLFGDVDSETILQYLDRDGNGQISYQELLHFMEETGINVQARFQGYQRREVKNFSTFLDTLQSTLLTNVKKIFVEERDIQRTVGINTGHVDTSDFVLEPDDRTFLVERGRNACMAFLKYYAAFKNLEKKPARNGDVSASAATDDVTGHTTSNDASGLTAGNAPVAKTPVVSENVGEGDNGRLKSVGADSVIPFLDEQKEGTDADGAEAIEMTTTDEKSPLIPFLDEQKEGTDADGGEAIEMTTTDEKSPCK</sequence>
<dbReference type="AlphaFoldDB" id="A0ABD0L600"/>